<dbReference type="GO" id="GO:1903806">
    <property type="term" value="P:L-isoleucine import across plasma membrane"/>
    <property type="evidence" value="ECO:0007669"/>
    <property type="project" value="TreeGrafter"/>
</dbReference>
<dbReference type="CDD" id="cd06582">
    <property type="entry name" value="TM_PBP1_LivH_like"/>
    <property type="match status" value="1"/>
</dbReference>
<dbReference type="AlphaFoldDB" id="A0A934KRW1"/>
<feature type="transmembrane region" description="Helical" evidence="10">
    <location>
        <begin position="136"/>
        <end position="160"/>
    </location>
</feature>
<keyword evidence="6" id="KW-0029">Amino-acid transport</keyword>
<evidence type="ECO:0000313" key="12">
    <source>
        <dbReference type="Proteomes" id="UP000614410"/>
    </source>
</evidence>
<feature type="transmembrane region" description="Helical" evidence="10">
    <location>
        <begin position="12"/>
        <end position="39"/>
    </location>
</feature>
<evidence type="ECO:0000256" key="6">
    <source>
        <dbReference type="ARBA" id="ARBA00022970"/>
    </source>
</evidence>
<sequence>MHILIQSIGYGLVTASVIAIGAVGLSLQFGVTNFVNFAYGEFLTLGAYIGYFVSTQAHFNVFVGIVAAMAVTGLLAVLLDQVVFEPFIRGRPNLVVLLIVTVALSLILQNLYQIVFTTDFRRYAAPSNTQYSVGDINFTGSQLLIIAIAITAIGALQILLKYTKLGKAMRAMSDSADLAQASGINTRLVTRAVWLISGMFAGIGGVVLAINVYNVQPTLGNSYLFLFFAAVIMGGIGKPWGALISAVVLGIVIEVSGAYINAAYKGGLAFLILILVLLLRPRGLFSSRRRTV</sequence>
<dbReference type="EMBL" id="JAEKNN010000054">
    <property type="protein sequence ID" value="MBJ7610022.1"/>
    <property type="molecule type" value="Genomic_DNA"/>
</dbReference>
<dbReference type="GO" id="GO:0005886">
    <property type="term" value="C:plasma membrane"/>
    <property type="evidence" value="ECO:0007669"/>
    <property type="project" value="UniProtKB-SubCell"/>
</dbReference>
<evidence type="ECO:0000313" key="11">
    <source>
        <dbReference type="EMBL" id="MBJ7610022.1"/>
    </source>
</evidence>
<gene>
    <name evidence="11" type="ORF">JF887_11425</name>
</gene>
<feature type="transmembrane region" description="Helical" evidence="10">
    <location>
        <begin position="192"/>
        <end position="213"/>
    </location>
</feature>
<name>A0A934KRW1_9BACT</name>
<evidence type="ECO:0000256" key="2">
    <source>
        <dbReference type="ARBA" id="ARBA00022448"/>
    </source>
</evidence>
<feature type="transmembrane region" description="Helical" evidence="10">
    <location>
        <begin position="59"/>
        <end position="82"/>
    </location>
</feature>
<evidence type="ECO:0000256" key="1">
    <source>
        <dbReference type="ARBA" id="ARBA00004651"/>
    </source>
</evidence>
<keyword evidence="8 10" id="KW-0472">Membrane</keyword>
<keyword evidence="7 10" id="KW-1133">Transmembrane helix</keyword>
<dbReference type="GO" id="GO:0005304">
    <property type="term" value="F:L-valine transmembrane transporter activity"/>
    <property type="evidence" value="ECO:0007669"/>
    <property type="project" value="TreeGrafter"/>
</dbReference>
<dbReference type="GO" id="GO:0015808">
    <property type="term" value="P:L-alanine transport"/>
    <property type="evidence" value="ECO:0007669"/>
    <property type="project" value="TreeGrafter"/>
</dbReference>
<dbReference type="InterPro" id="IPR052157">
    <property type="entry name" value="BCAA_transport_permease"/>
</dbReference>
<evidence type="ECO:0000256" key="3">
    <source>
        <dbReference type="ARBA" id="ARBA00022475"/>
    </source>
</evidence>
<dbReference type="Pfam" id="PF02653">
    <property type="entry name" value="BPD_transp_2"/>
    <property type="match status" value="1"/>
</dbReference>
<accession>A0A934KRW1</accession>
<dbReference type="PANTHER" id="PTHR11795:SF371">
    <property type="entry name" value="HIGH-AFFINITY BRANCHED-CHAIN AMINO ACID TRANSPORT SYSTEM PERMEASE PROTEIN LIVH"/>
    <property type="match status" value="1"/>
</dbReference>
<dbReference type="GO" id="GO:0042941">
    <property type="term" value="P:D-alanine transmembrane transport"/>
    <property type="evidence" value="ECO:0007669"/>
    <property type="project" value="TreeGrafter"/>
</dbReference>
<feature type="transmembrane region" description="Helical" evidence="10">
    <location>
        <begin position="268"/>
        <end position="285"/>
    </location>
</feature>
<reference evidence="11 12" key="1">
    <citation type="submission" date="2020-10" db="EMBL/GenBank/DDBJ databases">
        <title>Ca. Dormibacterota MAGs.</title>
        <authorList>
            <person name="Montgomery K."/>
        </authorList>
    </citation>
    <scope>NUCLEOTIDE SEQUENCE [LARGE SCALE GENOMIC DNA]</scope>
    <source>
        <strain evidence="11">Mitchell_Peninsula_5</strain>
    </source>
</reference>
<dbReference type="PANTHER" id="PTHR11795">
    <property type="entry name" value="BRANCHED-CHAIN AMINO ACID TRANSPORT SYSTEM PERMEASE PROTEIN LIVH"/>
    <property type="match status" value="1"/>
</dbReference>
<evidence type="ECO:0000256" key="5">
    <source>
        <dbReference type="ARBA" id="ARBA00022692"/>
    </source>
</evidence>
<keyword evidence="5 10" id="KW-0812">Transmembrane</keyword>
<dbReference type="GO" id="GO:0015188">
    <property type="term" value="F:L-isoleucine transmembrane transporter activity"/>
    <property type="evidence" value="ECO:0007669"/>
    <property type="project" value="TreeGrafter"/>
</dbReference>
<dbReference type="InterPro" id="IPR001851">
    <property type="entry name" value="ABC_transp_permease"/>
</dbReference>
<organism evidence="11 12">
    <name type="scientific">Candidatus Amunia macphersoniae</name>
    <dbReference type="NCBI Taxonomy" id="3127014"/>
    <lineage>
        <taxon>Bacteria</taxon>
        <taxon>Bacillati</taxon>
        <taxon>Candidatus Dormiibacterota</taxon>
        <taxon>Candidatus Dormibacteria</taxon>
        <taxon>Candidatus Aeolococcales</taxon>
        <taxon>Candidatus Aeolococcaceae</taxon>
        <taxon>Candidatus Amunia</taxon>
    </lineage>
</organism>
<keyword evidence="3" id="KW-1003">Cell membrane</keyword>
<dbReference type="Proteomes" id="UP000614410">
    <property type="component" value="Unassembled WGS sequence"/>
</dbReference>
<feature type="transmembrane region" description="Helical" evidence="10">
    <location>
        <begin position="219"/>
        <end position="236"/>
    </location>
</feature>
<comment type="caution">
    <text evidence="11">The sequence shown here is derived from an EMBL/GenBank/DDBJ whole genome shotgun (WGS) entry which is preliminary data.</text>
</comment>
<feature type="transmembrane region" description="Helical" evidence="10">
    <location>
        <begin position="94"/>
        <end position="116"/>
    </location>
</feature>
<dbReference type="GO" id="GO:0015190">
    <property type="term" value="F:L-leucine transmembrane transporter activity"/>
    <property type="evidence" value="ECO:0007669"/>
    <property type="project" value="TreeGrafter"/>
</dbReference>
<protein>
    <submittedName>
        <fullName evidence="11">Branched-chain amino acid ABC transporter permease</fullName>
    </submittedName>
</protein>
<evidence type="ECO:0000256" key="10">
    <source>
        <dbReference type="SAM" id="Phobius"/>
    </source>
</evidence>
<keyword evidence="2" id="KW-0813">Transport</keyword>
<proteinExistence type="inferred from homology"/>
<evidence type="ECO:0000256" key="9">
    <source>
        <dbReference type="ARBA" id="ARBA00037998"/>
    </source>
</evidence>
<evidence type="ECO:0000256" key="8">
    <source>
        <dbReference type="ARBA" id="ARBA00023136"/>
    </source>
</evidence>
<evidence type="ECO:0000256" key="7">
    <source>
        <dbReference type="ARBA" id="ARBA00022989"/>
    </source>
</evidence>
<dbReference type="GO" id="GO:0015192">
    <property type="term" value="F:L-phenylalanine transmembrane transporter activity"/>
    <property type="evidence" value="ECO:0007669"/>
    <property type="project" value="TreeGrafter"/>
</dbReference>
<comment type="subcellular location">
    <subcellularLocation>
        <location evidence="1">Cell membrane</location>
        <topology evidence="1">Multi-pass membrane protein</topology>
    </subcellularLocation>
</comment>
<evidence type="ECO:0000256" key="4">
    <source>
        <dbReference type="ARBA" id="ARBA00022519"/>
    </source>
</evidence>
<keyword evidence="4" id="KW-0997">Cell inner membrane</keyword>
<comment type="similarity">
    <text evidence="9">Belongs to the binding-protein-dependent transport system permease family. LivHM subfamily.</text>
</comment>